<organism evidence="2 3">
    <name type="scientific">Nonlabens dokdonensis</name>
    <dbReference type="NCBI Taxonomy" id="328515"/>
    <lineage>
        <taxon>Bacteria</taxon>
        <taxon>Pseudomonadati</taxon>
        <taxon>Bacteroidota</taxon>
        <taxon>Flavobacteriia</taxon>
        <taxon>Flavobacteriales</taxon>
        <taxon>Flavobacteriaceae</taxon>
        <taxon>Nonlabens</taxon>
    </lineage>
</organism>
<accession>A0A1Z8AM51</accession>
<dbReference type="AlphaFoldDB" id="A0A1Z8AM51"/>
<keyword evidence="1" id="KW-0732">Signal</keyword>
<sequence length="777" mass="89713">MKNKLTVFTLLLCFIGWAQDKSSTSDELEKTYSEYINIPREVIFVHLNKGLYVKGEALAFNAYVFEKQTKQLSESTTTLYCEILDNDQNRVGVKMLKVVNGTVSNQFDISEEYKPGTYTFKAYTNWLRNFPENNHFEANFTVVDREELNNNYEYNEVENIDAQFLPEGGHLLEGVINTVGVVVKKENGRAFKNASGYILENDKKITEFYTNHLGIGILTMKPKLGVNYKAVLKLTNHNVEFDFPIVRERGVSLAVNSEDQIIIQLNTNESTLESIKGNTYKVMVHNGSKSFVIDTQLEDYKTILIIDKDQLDEGIQIITVFNEKNVPILERLLFIHKEKNRAYISKATVSKSKTDSVFFNLEFANIINDSTGYSKLSVSILPQETLAYEENSDIYSQIYLKPYVKGEIEKAPYYFNKINRKKKYELDLLLLTQGWSSYSWDSIFKKDQQIKYVFETGITARLEIKKRNHRKFMIHKLQHTNLDVIEIPKNEESFKINGLFPKEKEQLLLSYINSSGKIKRTSLNAYFSPSSIPSFNKSSDLGFAILPTIKVDSEPFFEDAEELETIVINADKIRERNLKNTSRGTVDYFNDFKRNSTQLVTYLSNRGYRTSNYNGQFILEDPRRSSNGPPIIVIDGAIYRDTSVLINFTFDQVDYIEIFRNGTGAPQYKRPNQGDVIKITTNPKLRRKISLDRISEFSFPIHYSSNKEFYKPKYSLINSDFYNYYAVYDWKEELSISNSNNVNFSCRYNGSQAFKLIIEGVTSNGQLIHEVIDLNLD</sequence>
<evidence type="ECO:0000313" key="2">
    <source>
        <dbReference type="EMBL" id="OUS11425.1"/>
    </source>
</evidence>
<protein>
    <submittedName>
        <fullName evidence="2">Uncharacterized protein</fullName>
    </submittedName>
</protein>
<evidence type="ECO:0000256" key="1">
    <source>
        <dbReference type="SAM" id="SignalP"/>
    </source>
</evidence>
<dbReference type="EMBL" id="MAAX01000177">
    <property type="protein sequence ID" value="OUS11425.1"/>
    <property type="molecule type" value="Genomic_DNA"/>
</dbReference>
<proteinExistence type="predicted"/>
<feature type="chain" id="PRO_5012125389" evidence="1">
    <location>
        <begin position="19"/>
        <end position="777"/>
    </location>
</feature>
<comment type="caution">
    <text evidence="2">The sequence shown here is derived from an EMBL/GenBank/DDBJ whole genome shotgun (WGS) entry which is preliminary data.</text>
</comment>
<dbReference type="Proteomes" id="UP000196102">
    <property type="component" value="Unassembled WGS sequence"/>
</dbReference>
<reference evidence="2 3" key="1">
    <citation type="journal article" date="2017" name="Proc. Natl. Acad. Sci. U.S.A.">
        <title>Simulation of Deepwater Horizon oil plume reveals substrate specialization within a complex community of hydrocarbon-degraders.</title>
        <authorList>
            <person name="Hu P."/>
            <person name="Dubinsky E.A."/>
            <person name="Probst A.J."/>
            <person name="Wang J."/>
            <person name="Sieber C.M.K."/>
            <person name="Tom L.M."/>
            <person name="Gardinali P."/>
            <person name="Banfield J.F."/>
            <person name="Atlas R.M."/>
            <person name="Andersen G.L."/>
        </authorList>
    </citation>
    <scope>NUCLEOTIDE SEQUENCE [LARGE SCALE GENOMIC DNA]</scope>
    <source>
        <strain evidence="2">35_9_T64</strain>
    </source>
</reference>
<dbReference type="Gene3D" id="2.60.40.1930">
    <property type="match status" value="1"/>
</dbReference>
<dbReference type="RefSeq" id="WP_303687553.1">
    <property type="nucleotide sequence ID" value="NZ_CAJXYO010000025.1"/>
</dbReference>
<evidence type="ECO:0000313" key="3">
    <source>
        <dbReference type="Proteomes" id="UP000196102"/>
    </source>
</evidence>
<feature type="signal peptide" evidence="1">
    <location>
        <begin position="1"/>
        <end position="18"/>
    </location>
</feature>
<gene>
    <name evidence="2" type="ORF">A9Q93_11315</name>
</gene>
<name>A0A1Z8AM51_9FLAO</name>